<feature type="region of interest" description="Disordered" evidence="1">
    <location>
        <begin position="1653"/>
        <end position="1678"/>
    </location>
</feature>
<gene>
    <name evidence="3" type="primary">LOC118280083</name>
</gene>
<feature type="region of interest" description="Disordered" evidence="1">
    <location>
        <begin position="887"/>
        <end position="910"/>
    </location>
</feature>
<feature type="compositionally biased region" description="Polar residues" evidence="1">
    <location>
        <begin position="2423"/>
        <end position="2434"/>
    </location>
</feature>
<feature type="region of interest" description="Disordered" evidence="1">
    <location>
        <begin position="26"/>
        <end position="47"/>
    </location>
</feature>
<feature type="compositionally biased region" description="Polar residues" evidence="1">
    <location>
        <begin position="2122"/>
        <end position="2149"/>
    </location>
</feature>
<feature type="region of interest" description="Disordered" evidence="1">
    <location>
        <begin position="1290"/>
        <end position="1322"/>
    </location>
</feature>
<evidence type="ECO:0000313" key="3">
    <source>
        <dbReference type="RefSeq" id="XP_035455848.2"/>
    </source>
</evidence>
<feature type="compositionally biased region" description="Polar residues" evidence="1">
    <location>
        <begin position="1313"/>
        <end position="1322"/>
    </location>
</feature>
<feature type="compositionally biased region" description="Polar residues" evidence="1">
    <location>
        <begin position="2399"/>
        <end position="2415"/>
    </location>
</feature>
<feature type="compositionally biased region" description="Polar residues" evidence="1">
    <location>
        <begin position="2161"/>
        <end position="2174"/>
    </location>
</feature>
<dbReference type="RefSeq" id="XP_035455848.2">
    <property type="nucleotide sequence ID" value="XM_035599955.2"/>
</dbReference>
<reference evidence="3" key="1">
    <citation type="submission" date="2025-08" db="UniProtKB">
        <authorList>
            <consortium name="RefSeq"/>
        </authorList>
    </citation>
    <scope>IDENTIFICATION</scope>
    <source>
        <tissue evidence="3">Whole larval tissue</tissue>
    </source>
</reference>
<feature type="region of interest" description="Disordered" evidence="1">
    <location>
        <begin position="1982"/>
        <end position="2485"/>
    </location>
</feature>
<feature type="compositionally biased region" description="Polar residues" evidence="1">
    <location>
        <begin position="2060"/>
        <end position="2071"/>
    </location>
</feature>
<keyword evidence="2" id="KW-1185">Reference proteome</keyword>
<feature type="compositionally biased region" description="Polar residues" evidence="1">
    <location>
        <begin position="2283"/>
        <end position="2292"/>
    </location>
</feature>
<dbReference type="Proteomes" id="UP000829999">
    <property type="component" value="Chromosome 22"/>
</dbReference>
<dbReference type="GeneID" id="118280083"/>
<feature type="compositionally biased region" description="Polar residues" evidence="1">
    <location>
        <begin position="1993"/>
        <end position="2014"/>
    </location>
</feature>
<feature type="region of interest" description="Disordered" evidence="1">
    <location>
        <begin position="1076"/>
        <end position="1106"/>
    </location>
</feature>
<feature type="compositionally biased region" description="Low complexity" evidence="1">
    <location>
        <begin position="2435"/>
        <end position="2445"/>
    </location>
</feature>
<dbReference type="OrthoDB" id="6932257at2759"/>
<feature type="compositionally biased region" description="Polar residues" evidence="1">
    <location>
        <begin position="2356"/>
        <end position="2366"/>
    </location>
</feature>
<accession>A0A9R0ETC8</accession>
<evidence type="ECO:0000256" key="1">
    <source>
        <dbReference type="SAM" id="MobiDB-lite"/>
    </source>
</evidence>
<evidence type="ECO:0000313" key="2">
    <source>
        <dbReference type="Proteomes" id="UP000829999"/>
    </source>
</evidence>
<feature type="compositionally biased region" description="Polar residues" evidence="1">
    <location>
        <begin position="2086"/>
        <end position="2095"/>
    </location>
</feature>
<protein>
    <submittedName>
        <fullName evidence="3">Uncharacterized protein LOC118280083 isoform X1</fullName>
    </submittedName>
</protein>
<feature type="compositionally biased region" description="Polar residues" evidence="1">
    <location>
        <begin position="2220"/>
        <end position="2247"/>
    </location>
</feature>
<feature type="compositionally biased region" description="Polar residues" evidence="1">
    <location>
        <begin position="2259"/>
        <end position="2272"/>
    </location>
</feature>
<feature type="compositionally biased region" description="Polar residues" evidence="1">
    <location>
        <begin position="33"/>
        <end position="46"/>
    </location>
</feature>
<feature type="compositionally biased region" description="Polar residues" evidence="1">
    <location>
        <begin position="2447"/>
        <end position="2457"/>
    </location>
</feature>
<feature type="compositionally biased region" description="Polar residues" evidence="1">
    <location>
        <begin position="2035"/>
        <end position="2047"/>
    </location>
</feature>
<feature type="compositionally biased region" description="Polar residues" evidence="1">
    <location>
        <begin position="2302"/>
        <end position="2346"/>
    </location>
</feature>
<feature type="compositionally biased region" description="Pro residues" evidence="1">
    <location>
        <begin position="2503"/>
        <end position="2515"/>
    </location>
</feature>
<feature type="region of interest" description="Disordered" evidence="1">
    <location>
        <begin position="2501"/>
        <end position="2531"/>
    </location>
</feature>
<proteinExistence type="predicted"/>
<feature type="compositionally biased region" description="Polar residues" evidence="1">
    <location>
        <begin position="2185"/>
        <end position="2194"/>
    </location>
</feature>
<feature type="compositionally biased region" description="Polar residues" evidence="1">
    <location>
        <begin position="1082"/>
        <end position="1106"/>
    </location>
</feature>
<organism evidence="2 3">
    <name type="scientific">Spodoptera frugiperda</name>
    <name type="common">Fall armyworm</name>
    <dbReference type="NCBI Taxonomy" id="7108"/>
    <lineage>
        <taxon>Eukaryota</taxon>
        <taxon>Metazoa</taxon>
        <taxon>Ecdysozoa</taxon>
        <taxon>Arthropoda</taxon>
        <taxon>Hexapoda</taxon>
        <taxon>Insecta</taxon>
        <taxon>Pterygota</taxon>
        <taxon>Neoptera</taxon>
        <taxon>Endopterygota</taxon>
        <taxon>Lepidoptera</taxon>
        <taxon>Glossata</taxon>
        <taxon>Ditrysia</taxon>
        <taxon>Noctuoidea</taxon>
        <taxon>Noctuidae</taxon>
        <taxon>Amphipyrinae</taxon>
        <taxon>Spodoptera</taxon>
    </lineage>
</organism>
<sequence>MVLPDDVIALVHDLSSDGLAVTLIGPPVKRPKGSNQPQYQSLSKSEQQLERYNGINSAERSKSTENCKARFPSRYVYNDEKPDVASDNESKKKKYSSMCGEVWLNRDSEVIHKKLSKKLDVRYINQIKNFKEKIKSSYVLSCNQQQCPIIQERLTQHQLMHHLNTKKIEFVVQRKNRDKAVSSNKINVSPTLSRMRLPKFTLPFSHDGRLVQTEITMRDFSPSRFPRKQPNRVVNFDRDISLKRSETREVLSKRNFYKEHLQNEILNWLHHVPMFYSLNFTIKDIKHNVVHNLAEKLNSLVSIAHEPSYEMKVKVEIENCLNKLPMWLHGTKRDQMLFKEGLREKLWNKIKGINENFLGIKYEKTIGPRNVVVNDDPMAVFEREAMEWSQKLQLDPAKGVTKRNVVALIMKRLTPLLKIPLNTTSYKLILKGEIIDILDDTPLALTSQKFRTVYLNRLAEDLTNRLLAVQVNKKQSNNKTAGTNVSVFHQCAGQIMGIPIPKTLGNLKELITDRVGECLEKIKVCHRNDLQSEICSSFLDSKACLRAGDEVSIKDEICQYLRDTGRISGERTQIVANMIMEKVKDVIHHDTRHSAATSFDSVIPQLSSTVTIYRWGFGKKKTDAPVTSTPIKSDKKEISKLSPEETSYIDNVSKVIRSWMDTLPKQYNEDVNFKETIIRDLAGDLMDHFKVDQLAPEAFPDKDKYQKYVVYRWLYKFNFYDDDKIAEEAKPRIADFLKRLNGVPVPNLTASQHGTRQAMGHIKHMEGEKGWEEDYVPKGVDVLEDQISVWLNEQPSEIYSNKDKNVRDKMVHELALNMQDRLRNKSPESEIDKDINSWVKKMVKYKEREHVGVLSQNLKERIIDTPQDQTLQGRQEERQRYMAAKIAEKRQKQAGPSDRVQQDVSNVGNIQGDPDRTIREFIPLFIQRHYNIDDPLIFNAFAHLLKTELRLQDVNTRKEIYEYFEQSKVHERFRPEKYKSSLDYYKIISNWLNDIPIEKQFNTPDNKTRIEFINDLAKNIEEIEEQRYQNPNAMEYNYLTASMILQTMHTYGLPILPEHKDNTPLMVEQLLQRLAERRPISPRQTPRSQARSPGNESNELSQSLNASDIKEQNLSDFIDDYIRINGAEIADDDIKFEIWTSNLYKEVNKMIKDGMNPSAPNKALLYEKFADVPIPSDEDVNRCNYNTKYREDIIDWMHNLPIVLPNFDFQEKRFKMIAELSEKMCETDLLRRAYPNDKKGDKKLESYIGDWVSKLPLDKNRPIVLPIVTQQLMSRMDRVNNILKVKSSDNVINSSSNSSNSNSSIKSKKDNKQNVSKGGSKSSICSLFKSKKTPAESIVETIESWCNKLPIKDKDKGAVKKMKQGIARNLYQKTTELNLDPKVFNDDLLYREMLGDEIDTQLENVPQNPELQKNREKLKENLINSIMETNKVIKEKSTGENYRNKLETTLDASIPNPVQSTHMFDPGFELYKNHLASMFILENFDHANEDVKAKYENQIKQETDKYFESARNRNALPLTKDQIYNELYSALFKVPMPNETSVIDEVEQVKTRCVIDGWYESLPVQHTDNLTELLERDRILSTLAKRIHDIEKTKSCKVDDHILKETRKWLDKLPLTAGHEGHDVYAKKLLKLLKSTSKDRKYVPADKTCKGKCNGGKGVKNKKESKKGPQLQSKATHAKPCIQATPMAHKKPGDIIVEIVDEWCNQLPLNSTEEQNKVIRDNISTRIIIQISELNMDPEIFNDDVVYTELLDEELEGILSNIPVDRNFENTKIERKHQLITKIISIKPLIKEEKARHEYKQELNSTVASILTEPQDTTEGKRALFNQLKEEIVENFVQFNYNKHDEEGRKLYKKQLNDAILKYCANLRKNCQDEKVDPLVRRNQLLCELEKIPVPQTALKEEVAEIKMRKEVDQLLRQQSVPEGEPRNKMKKHLAKRLCDIEKSGYTPSNEKKMKVDITRCFKKLDKDISSKDADDFINKLKNNESERKAPPLTSSQAGELNTSTKPSDTSGSIYVSRDQVLTIKNREDAKTPQKHTSSQIPSQVDSGEQWVSLPETVNRMPNSCSPACSHNRTENRNRYPPAANQFDQSVSQPVDYNDFEGGNFVSSSKAAPNNYAKPPSCCQNDTRTSQKQNSPQIPPQYDTSQGEQWISLPETVNRMPDSSNQPSSYSGTENRSRYPPAASQFDQSVSQPVDYNDFEGGNFVSSSKAAPNNYAKSPCCQNDTRTSQKQNTPQIPPQYDTSQGEQWISLPETVNRMPDSSNQPSSYSGTENRSRYPPAANQFDQSGSQPVDYNDFEGGNFVSSSKAAPNNYAKPSSCCQNDTRTSQKQNSPQRPPQYDTSQGEQWISLPETVNRMPNSSYQTPSYPGPDNRSRYPAQQFDQSVAEPGNYSDFEGGNFLNSSKAPPNYYSQTPGQVPAQFGVPNNQPDQRSMNQYYQSPQQPQQAPRESSPTSFGQMGTPRQVGQSPGGAHSPQEDPTPESLFQTPVFRPVPFQRQLVVPPSLEPSPVQGPPGSTPAQNDPQSPMPGSANPRCLSMLAGRRMQGFKGDEEVICVCERCTGKNCKGIPLCVLAMQKYFEDCLGIPVCMHFPECFRQ</sequence>
<feature type="compositionally biased region" description="Low complexity" evidence="1">
    <location>
        <begin position="1290"/>
        <end position="1305"/>
    </location>
</feature>
<name>A0A9R0ETC8_SPOFR</name>